<proteinExistence type="predicted"/>
<gene>
    <name evidence="2" type="ORF">DFP95_112120</name>
</gene>
<reference evidence="2 3" key="1">
    <citation type="submission" date="2018-07" db="EMBL/GenBank/DDBJ databases">
        <title>Genomic Encyclopedia of Type Strains, Phase III (KMG-III): the genomes of soil and plant-associated and newly described type strains.</title>
        <authorList>
            <person name="Whitman W."/>
        </authorList>
    </citation>
    <scope>NUCLEOTIDE SEQUENCE [LARGE SCALE GENOMIC DNA]</scope>
    <source>
        <strain evidence="2 3">CECT 8236</strain>
    </source>
</reference>
<keyword evidence="3" id="KW-1185">Reference proteome</keyword>
<name>A0A3D9I5M7_9BACL</name>
<dbReference type="Pfam" id="PF08921">
    <property type="entry name" value="DUF1904"/>
    <property type="match status" value="1"/>
</dbReference>
<dbReference type="AlphaFoldDB" id="A0A3D9I5M7"/>
<evidence type="ECO:0000313" key="2">
    <source>
        <dbReference type="EMBL" id="RED56829.1"/>
    </source>
</evidence>
<dbReference type="Proteomes" id="UP000256869">
    <property type="component" value="Unassembled WGS sequence"/>
</dbReference>
<protein>
    <submittedName>
        <fullName evidence="2">Uncharacterized protein DUF1904</fullName>
    </submittedName>
</protein>
<dbReference type="OrthoDB" id="5587545at2"/>
<dbReference type="Gene3D" id="3.30.429.10">
    <property type="entry name" value="Macrophage Migration Inhibitory Factor"/>
    <property type="match status" value="1"/>
</dbReference>
<dbReference type="RefSeq" id="WP_115994326.1">
    <property type="nucleotide sequence ID" value="NZ_QRDY01000012.1"/>
</dbReference>
<accession>A0A3D9I5M7</accession>
<organism evidence="2 3">
    <name type="scientific">Cohnella lupini</name>
    <dbReference type="NCBI Taxonomy" id="1294267"/>
    <lineage>
        <taxon>Bacteria</taxon>
        <taxon>Bacillati</taxon>
        <taxon>Bacillota</taxon>
        <taxon>Bacilli</taxon>
        <taxon>Bacillales</taxon>
        <taxon>Paenibacillaceae</taxon>
        <taxon>Cohnella</taxon>
    </lineage>
</organism>
<feature type="region of interest" description="Disordered" evidence="1">
    <location>
        <begin position="137"/>
        <end position="159"/>
    </location>
</feature>
<dbReference type="InterPro" id="IPR014347">
    <property type="entry name" value="Tautomerase/MIF_sf"/>
</dbReference>
<dbReference type="EMBL" id="QRDY01000012">
    <property type="protein sequence ID" value="RED56829.1"/>
    <property type="molecule type" value="Genomic_DNA"/>
</dbReference>
<comment type="caution">
    <text evidence="2">The sequence shown here is derived from an EMBL/GenBank/DDBJ whole genome shotgun (WGS) entry which is preliminary data.</text>
</comment>
<feature type="compositionally biased region" description="Polar residues" evidence="1">
    <location>
        <begin position="138"/>
        <end position="151"/>
    </location>
</feature>
<evidence type="ECO:0000256" key="1">
    <source>
        <dbReference type="SAM" id="MobiDB-lite"/>
    </source>
</evidence>
<dbReference type="InterPro" id="IPR015017">
    <property type="entry name" value="DUF1904"/>
</dbReference>
<dbReference type="SUPFAM" id="SSF55331">
    <property type="entry name" value="Tautomerase/MIF"/>
    <property type="match status" value="1"/>
</dbReference>
<evidence type="ECO:0000313" key="3">
    <source>
        <dbReference type="Proteomes" id="UP000256869"/>
    </source>
</evidence>
<sequence length="159" mass="18137">MPHLIIRGIAPETIRTISKPLTEELANVCQCPLDYFVLECLHTTSLFDGEIVPSSPFVEVNWFDRGQAVRDLAAECIDRHIRSRGILEVEIAFRIYEETSYYANGTKLAATEEDETTKALRAENQRLKDELAKVRKTMQAQQTNSANQMSSRLYDALRE</sequence>